<evidence type="ECO:0000313" key="13">
    <source>
        <dbReference type="EMBL" id="MBP2418449.1"/>
    </source>
</evidence>
<keyword evidence="14" id="KW-1185">Reference proteome</keyword>
<evidence type="ECO:0000256" key="12">
    <source>
        <dbReference type="SAM" id="MobiDB-lite"/>
    </source>
</evidence>
<dbReference type="PANTHER" id="PTHR10683">
    <property type="entry name" value="TRANSALDOLASE"/>
    <property type="match status" value="1"/>
</dbReference>
<comment type="subcellular location">
    <subcellularLocation>
        <location evidence="2 11">Cytoplasm</location>
    </subcellularLocation>
</comment>
<gene>
    <name evidence="11" type="primary">tal</name>
    <name evidence="13" type="ORF">JOF54_003371</name>
</gene>
<dbReference type="InterPro" id="IPR004732">
    <property type="entry name" value="Transaldolase_2"/>
</dbReference>
<evidence type="ECO:0000256" key="6">
    <source>
        <dbReference type="ARBA" id="ARBA00022490"/>
    </source>
</evidence>
<reference evidence="13 14" key="1">
    <citation type="submission" date="2021-03" db="EMBL/GenBank/DDBJ databases">
        <title>Sequencing the genomes of 1000 actinobacteria strains.</title>
        <authorList>
            <person name="Klenk H.-P."/>
        </authorList>
    </citation>
    <scope>NUCLEOTIDE SEQUENCE [LARGE SCALE GENOMIC DNA]</scope>
    <source>
        <strain evidence="13 14">DSM 12936</strain>
    </source>
</reference>
<dbReference type="CDD" id="cd00955">
    <property type="entry name" value="Transaldolase_like"/>
    <property type="match status" value="1"/>
</dbReference>
<evidence type="ECO:0000256" key="8">
    <source>
        <dbReference type="ARBA" id="ARBA00023126"/>
    </source>
</evidence>
<comment type="caution">
    <text evidence="13">The sequence shown here is derived from an EMBL/GenBank/DDBJ whole genome shotgun (WGS) entry which is preliminary data.</text>
</comment>
<dbReference type="GO" id="GO:0004801">
    <property type="term" value="F:transaldolase activity"/>
    <property type="evidence" value="ECO:0007669"/>
    <property type="project" value="UniProtKB-EC"/>
</dbReference>
<dbReference type="EMBL" id="JAGIOB010000001">
    <property type="protein sequence ID" value="MBP2418449.1"/>
    <property type="molecule type" value="Genomic_DNA"/>
</dbReference>
<evidence type="ECO:0000256" key="11">
    <source>
        <dbReference type="HAMAP-Rule" id="MF_00493"/>
    </source>
</evidence>
<organism evidence="13 14">
    <name type="scientific">Microlunatus capsulatus</name>
    <dbReference type="NCBI Taxonomy" id="99117"/>
    <lineage>
        <taxon>Bacteria</taxon>
        <taxon>Bacillati</taxon>
        <taxon>Actinomycetota</taxon>
        <taxon>Actinomycetes</taxon>
        <taxon>Propionibacteriales</taxon>
        <taxon>Propionibacteriaceae</taxon>
        <taxon>Microlunatus</taxon>
    </lineage>
</organism>
<feature type="region of interest" description="Disordered" evidence="12">
    <location>
        <begin position="363"/>
        <end position="386"/>
    </location>
</feature>
<name>A0ABS4ZBK6_9ACTN</name>
<dbReference type="PANTHER" id="PTHR10683:SF31">
    <property type="entry name" value="TRANSALDOLASE"/>
    <property type="match status" value="1"/>
</dbReference>
<dbReference type="InterPro" id="IPR001585">
    <property type="entry name" value="TAL/FSA"/>
</dbReference>
<dbReference type="EC" id="2.2.1.2" evidence="5 11"/>
<dbReference type="Gene3D" id="3.20.20.70">
    <property type="entry name" value="Aldolase class I"/>
    <property type="match status" value="1"/>
</dbReference>
<evidence type="ECO:0000256" key="10">
    <source>
        <dbReference type="ARBA" id="ARBA00048810"/>
    </source>
</evidence>
<dbReference type="Pfam" id="PF00923">
    <property type="entry name" value="TAL_FSA"/>
    <property type="match status" value="1"/>
</dbReference>
<protein>
    <recommendedName>
        <fullName evidence="5 11">Transaldolase</fullName>
        <ecNumber evidence="5 11">2.2.1.2</ecNumber>
    </recommendedName>
</protein>
<keyword evidence="9 11" id="KW-0704">Schiff base</keyword>
<dbReference type="SUPFAM" id="SSF51569">
    <property type="entry name" value="Aldolase"/>
    <property type="match status" value="1"/>
</dbReference>
<evidence type="ECO:0000313" key="14">
    <source>
        <dbReference type="Proteomes" id="UP000758168"/>
    </source>
</evidence>
<comment type="function">
    <text evidence="1 11">Transaldolase is important for the balance of metabolites in the pentose-phosphate pathway.</text>
</comment>
<evidence type="ECO:0000256" key="2">
    <source>
        <dbReference type="ARBA" id="ARBA00004496"/>
    </source>
</evidence>
<dbReference type="RefSeq" id="WP_210057947.1">
    <property type="nucleotide sequence ID" value="NZ_BAAAMH010000002.1"/>
</dbReference>
<evidence type="ECO:0000256" key="1">
    <source>
        <dbReference type="ARBA" id="ARBA00003518"/>
    </source>
</evidence>
<dbReference type="InterPro" id="IPR013785">
    <property type="entry name" value="Aldolase_TIM"/>
</dbReference>
<comment type="catalytic activity">
    <reaction evidence="10 11">
        <text>D-sedoheptulose 7-phosphate + D-glyceraldehyde 3-phosphate = D-erythrose 4-phosphate + beta-D-fructose 6-phosphate</text>
        <dbReference type="Rhea" id="RHEA:17053"/>
        <dbReference type="ChEBI" id="CHEBI:16897"/>
        <dbReference type="ChEBI" id="CHEBI:57483"/>
        <dbReference type="ChEBI" id="CHEBI:57634"/>
        <dbReference type="ChEBI" id="CHEBI:59776"/>
        <dbReference type="EC" id="2.2.1.2"/>
    </reaction>
</comment>
<dbReference type="HAMAP" id="MF_00493">
    <property type="entry name" value="Transaldolase_2"/>
    <property type="match status" value="1"/>
</dbReference>
<accession>A0ABS4ZBK6</accession>
<dbReference type="PROSITE" id="PS01054">
    <property type="entry name" value="TRANSALDOLASE_1"/>
    <property type="match status" value="1"/>
</dbReference>
<comment type="pathway">
    <text evidence="3 11">Carbohydrate degradation; pentose phosphate pathway; D-glyceraldehyde 3-phosphate and beta-D-fructose 6-phosphate from D-ribose 5-phosphate and D-xylulose 5-phosphate (non-oxidative stage): step 2/3.</text>
</comment>
<comment type="similarity">
    <text evidence="4 11">Belongs to the transaldolase family. Type 2 subfamily.</text>
</comment>
<proteinExistence type="inferred from homology"/>
<evidence type="ECO:0000256" key="9">
    <source>
        <dbReference type="ARBA" id="ARBA00023270"/>
    </source>
</evidence>
<feature type="active site" description="Schiff-base intermediate with substrate" evidence="11">
    <location>
        <position position="140"/>
    </location>
</feature>
<sequence length="386" mass="41334">MSDRLKALADAGVSIWLDDLSRERLKTGNLAELVASSSVVGVTTNPTIFASALAKGEQYDDQMRELAASGSDVGDAIKALTTDDVRHACDVFADTYAASDGYDGRVSIEVEPGLARDTEGTVSEAADLFKIVDRPNVLIKIPATVEGLPAIARSIAEGISVNVTLIFALERYRGVIDAYLTGLEQAAANGHDLSKIHSVASFFVSRVDSEVDKRLDTVGTDEAQALKSQAALANARLAYALYEEEFSSERWAALEAQGANRQRPLWASTGVKDPDLPDTLYVAELVVAGTVNTMPEKTLQAFADHGEVQGDKVSGTAEEAQQVIDRLAAVGVDFDDVVEVLEREGLEKFDKSWDELVETVQTALDDAEKGKSPGESADPDVTHDSQ</sequence>
<keyword evidence="6 11" id="KW-0963">Cytoplasm</keyword>
<evidence type="ECO:0000256" key="7">
    <source>
        <dbReference type="ARBA" id="ARBA00022679"/>
    </source>
</evidence>
<dbReference type="NCBIfam" id="TIGR00876">
    <property type="entry name" value="tal_mycobact"/>
    <property type="match status" value="1"/>
</dbReference>
<evidence type="ECO:0000256" key="4">
    <source>
        <dbReference type="ARBA" id="ARBA00008426"/>
    </source>
</evidence>
<dbReference type="Proteomes" id="UP000758168">
    <property type="component" value="Unassembled WGS sequence"/>
</dbReference>
<dbReference type="NCBIfam" id="NF002881">
    <property type="entry name" value="PRK03343.1"/>
    <property type="match status" value="1"/>
</dbReference>
<dbReference type="InterPro" id="IPR018225">
    <property type="entry name" value="Transaldolase_AS"/>
</dbReference>
<evidence type="ECO:0000256" key="5">
    <source>
        <dbReference type="ARBA" id="ARBA00013151"/>
    </source>
</evidence>
<dbReference type="PIRSF" id="PIRSF036915">
    <property type="entry name" value="Trnald_Bac_Plnt"/>
    <property type="match status" value="1"/>
</dbReference>
<keyword evidence="8 11" id="KW-0570">Pentose shunt</keyword>
<evidence type="ECO:0000256" key="3">
    <source>
        <dbReference type="ARBA" id="ARBA00004857"/>
    </source>
</evidence>
<keyword evidence="7 11" id="KW-0808">Transferase</keyword>